<feature type="domain" description="BRCT" evidence="11">
    <location>
        <begin position="524"/>
        <end position="618"/>
    </location>
</feature>
<evidence type="ECO:0000259" key="11">
    <source>
        <dbReference type="PROSITE" id="PS50172"/>
    </source>
</evidence>
<proteinExistence type="predicted"/>
<feature type="compositionally biased region" description="Polar residues" evidence="10">
    <location>
        <begin position="758"/>
        <end position="779"/>
    </location>
</feature>
<dbReference type="Pfam" id="PF00533">
    <property type="entry name" value="BRCT"/>
    <property type="match status" value="1"/>
</dbReference>
<dbReference type="PROSITE" id="PS50172">
    <property type="entry name" value="BRCT"/>
    <property type="match status" value="1"/>
</dbReference>
<keyword evidence="14" id="KW-1185">Reference proteome</keyword>
<dbReference type="InterPro" id="IPR004274">
    <property type="entry name" value="FCP1_dom"/>
</dbReference>
<evidence type="ECO:0000256" key="9">
    <source>
        <dbReference type="RuleBase" id="RU366066"/>
    </source>
</evidence>
<dbReference type="GO" id="GO:0008420">
    <property type="term" value="F:RNA polymerase II CTD heptapeptide repeat phosphatase activity"/>
    <property type="evidence" value="ECO:0007669"/>
    <property type="project" value="UniProtKB-UniRule"/>
</dbReference>
<dbReference type="InterPro" id="IPR023214">
    <property type="entry name" value="HAD_sf"/>
</dbReference>
<name>A0A8E2F768_9PEZI</name>
<dbReference type="SUPFAM" id="SSF52113">
    <property type="entry name" value="BRCT domain"/>
    <property type="match status" value="1"/>
</dbReference>
<dbReference type="Gene3D" id="3.40.50.10190">
    <property type="entry name" value="BRCT domain"/>
    <property type="match status" value="1"/>
</dbReference>
<evidence type="ECO:0000256" key="3">
    <source>
        <dbReference type="ARBA" id="ARBA00022801"/>
    </source>
</evidence>
<reference evidence="13 14" key="1">
    <citation type="journal article" date="2016" name="Nat. Commun.">
        <title>Ectomycorrhizal ecology is imprinted in the genome of the dominant symbiotic fungus Cenococcum geophilum.</title>
        <authorList>
            <consortium name="DOE Joint Genome Institute"/>
            <person name="Peter M."/>
            <person name="Kohler A."/>
            <person name="Ohm R.A."/>
            <person name="Kuo A."/>
            <person name="Krutzmann J."/>
            <person name="Morin E."/>
            <person name="Arend M."/>
            <person name="Barry K.W."/>
            <person name="Binder M."/>
            <person name="Choi C."/>
            <person name="Clum A."/>
            <person name="Copeland A."/>
            <person name="Grisel N."/>
            <person name="Haridas S."/>
            <person name="Kipfer T."/>
            <person name="LaButti K."/>
            <person name="Lindquist E."/>
            <person name="Lipzen A."/>
            <person name="Maire R."/>
            <person name="Meier B."/>
            <person name="Mihaltcheva S."/>
            <person name="Molinier V."/>
            <person name="Murat C."/>
            <person name="Poggeler S."/>
            <person name="Quandt C.A."/>
            <person name="Sperisen C."/>
            <person name="Tritt A."/>
            <person name="Tisserant E."/>
            <person name="Crous P.W."/>
            <person name="Henrissat B."/>
            <person name="Nehls U."/>
            <person name="Egli S."/>
            <person name="Spatafora J.W."/>
            <person name="Grigoriev I.V."/>
            <person name="Martin F.M."/>
        </authorList>
    </citation>
    <scope>NUCLEOTIDE SEQUENCE [LARGE SCALE GENOMIC DNA]</scope>
    <source>
        <strain evidence="13 14">CBS 207.34</strain>
    </source>
</reference>
<evidence type="ECO:0000256" key="6">
    <source>
        <dbReference type="ARBA" id="ARBA00040602"/>
    </source>
</evidence>
<accession>A0A8E2F768</accession>
<evidence type="ECO:0000256" key="2">
    <source>
        <dbReference type="ARBA" id="ARBA00013081"/>
    </source>
</evidence>
<dbReference type="SUPFAM" id="SSF56784">
    <property type="entry name" value="HAD-like"/>
    <property type="match status" value="1"/>
</dbReference>
<feature type="region of interest" description="Disordered" evidence="10">
    <location>
        <begin position="347"/>
        <end position="377"/>
    </location>
</feature>
<dbReference type="InterPro" id="IPR039189">
    <property type="entry name" value="Fcp1"/>
</dbReference>
<feature type="compositionally biased region" description="Acidic residues" evidence="10">
    <location>
        <begin position="687"/>
        <end position="706"/>
    </location>
</feature>
<feature type="region of interest" description="Disordered" evidence="10">
    <location>
        <begin position="490"/>
        <end position="509"/>
    </location>
</feature>
<dbReference type="PROSITE" id="PS50969">
    <property type="entry name" value="FCP1"/>
    <property type="match status" value="1"/>
</dbReference>
<evidence type="ECO:0000256" key="8">
    <source>
        <dbReference type="ARBA" id="ARBA00048336"/>
    </source>
</evidence>
<feature type="compositionally biased region" description="Acidic residues" evidence="10">
    <location>
        <begin position="638"/>
        <end position="670"/>
    </location>
</feature>
<dbReference type="CDD" id="cd07521">
    <property type="entry name" value="HAD_FCP1-like"/>
    <property type="match status" value="1"/>
</dbReference>
<dbReference type="InterPro" id="IPR036420">
    <property type="entry name" value="BRCT_dom_sf"/>
</dbReference>
<keyword evidence="4" id="KW-0904">Protein phosphatase</keyword>
<evidence type="ECO:0000256" key="7">
    <source>
        <dbReference type="ARBA" id="ARBA00047761"/>
    </source>
</evidence>
<evidence type="ECO:0000256" key="4">
    <source>
        <dbReference type="ARBA" id="ARBA00022912"/>
    </source>
</evidence>
<feature type="domain" description="FCP1 homology" evidence="12">
    <location>
        <begin position="156"/>
        <end position="334"/>
    </location>
</feature>
<sequence length="823" mass="91967">MKIRSPNDLHYPITVVDLSKQPKDSVERFAPLFTYYYESTVTEGNKYGDEKEVKKKFPARFDSSIDGQLVEWYIKGGSVIHGPGIDIVEIEEPCTHETQFGGLCTNCGKDMTEVDYITDERDIDRATVNMTHDNIALLVSQREALQAEEDAKRRLLGVKRLSLIVDLDQTIIHTTCERTVAEWQNDKDNPNYDAVKEVKSFQLADDKLANVAANWYYCKLRPGLKDFLDKVSTMYELHIYTMATRAYAQAVAKIIDPERKYFGDRILSRDENGTDQIKTLHRLFPVNTDMVVVIDDRGDIWHWSDNLIKVRQYNFFLGAGDINASFLPKQTELVTAAAQAAVVEPTKVGRSKDEKPSAETEALSIAAKPTDSTPKTNGAFSELEQQLISMGGGDDPTLLEQQAKEQEKVIISQQTERPLLQKQLLLDQADETSEVEEIAENGDVPAPEHQKQRHSLLHDDDNELEYVEACLRRVHHAFFEEYQRKRTGHQGGRVAELRGEKSPKKRLPDDLGNVPDVKLIMPRMKRAVLQGVSIVFSGIVPLGMDVQYSDIALWAKSFGAHVSTDITKQTTHVVANRSRKTTKVKKAARYPHIKIVTTDWLLESFSRWERASEEPHIIEVDPAEHGPHGASAGGSPFEDLEDGPLLSAEDDDPVITGDESNEGDDGEADEEVKLDMSDEKWQSLGEEFQDFMDEEGDSGEESETDSESVRSDSSTQNRRKRKRSTESAESSEAEDSDGSVSSAAGTKLQKKKKRALERTTSLSNVVTADKSSGLPSPDTTGPDEGQGDEDNGNGFVDDIDDDGAALEAELMAEFERESDEEDL</sequence>
<evidence type="ECO:0000259" key="12">
    <source>
        <dbReference type="PROSITE" id="PS50969"/>
    </source>
</evidence>
<evidence type="ECO:0000256" key="1">
    <source>
        <dbReference type="ARBA" id="ARBA00004123"/>
    </source>
</evidence>
<dbReference type="PANTHER" id="PTHR23081:SF36">
    <property type="entry name" value="RNA POLYMERASE II SUBUNIT A C-TERMINAL DOMAIN PHOSPHATASE"/>
    <property type="match status" value="1"/>
</dbReference>
<comment type="subcellular location">
    <subcellularLocation>
        <location evidence="1 9">Nucleus</location>
    </subcellularLocation>
</comment>
<feature type="compositionally biased region" description="Basic and acidic residues" evidence="10">
    <location>
        <begin position="495"/>
        <end position="509"/>
    </location>
</feature>
<evidence type="ECO:0000313" key="13">
    <source>
        <dbReference type="EMBL" id="OCL11381.1"/>
    </source>
</evidence>
<gene>
    <name evidence="13" type="ORF">AOQ84DRAFT_437748</name>
</gene>
<dbReference type="EMBL" id="KV749057">
    <property type="protein sequence ID" value="OCL11381.1"/>
    <property type="molecule type" value="Genomic_DNA"/>
</dbReference>
<dbReference type="CDD" id="cd17729">
    <property type="entry name" value="BRCT_CTDP1"/>
    <property type="match status" value="1"/>
</dbReference>
<keyword evidence="3 9" id="KW-0378">Hydrolase</keyword>
<dbReference type="InterPro" id="IPR001357">
    <property type="entry name" value="BRCT_dom"/>
</dbReference>
<dbReference type="InterPro" id="IPR036412">
    <property type="entry name" value="HAD-like_sf"/>
</dbReference>
<evidence type="ECO:0000256" key="10">
    <source>
        <dbReference type="SAM" id="MobiDB-lite"/>
    </source>
</evidence>
<feature type="compositionally biased region" description="Basic and acidic residues" evidence="10">
    <location>
        <begin position="671"/>
        <end position="681"/>
    </location>
</feature>
<dbReference type="Gene3D" id="3.40.50.1000">
    <property type="entry name" value="HAD superfamily/HAD-like"/>
    <property type="match status" value="1"/>
</dbReference>
<evidence type="ECO:0000256" key="5">
    <source>
        <dbReference type="ARBA" id="ARBA00023242"/>
    </source>
</evidence>
<comment type="catalytic activity">
    <reaction evidence="7 9">
        <text>O-phospho-L-seryl-[protein] + H2O = L-seryl-[protein] + phosphate</text>
        <dbReference type="Rhea" id="RHEA:20629"/>
        <dbReference type="Rhea" id="RHEA-COMP:9863"/>
        <dbReference type="Rhea" id="RHEA-COMP:11604"/>
        <dbReference type="ChEBI" id="CHEBI:15377"/>
        <dbReference type="ChEBI" id="CHEBI:29999"/>
        <dbReference type="ChEBI" id="CHEBI:43474"/>
        <dbReference type="ChEBI" id="CHEBI:83421"/>
        <dbReference type="EC" id="3.1.3.16"/>
    </reaction>
</comment>
<comment type="function">
    <text evidence="9">This promotes the activity of RNA polymerase II.</text>
</comment>
<feature type="compositionally biased region" description="Acidic residues" evidence="10">
    <location>
        <begin position="785"/>
        <end position="802"/>
    </location>
</feature>
<dbReference type="FunFam" id="3.40.50.10190:FF:000049">
    <property type="entry name" value="RNA Polymerase II CTD phosphatase Fcp1"/>
    <property type="match status" value="1"/>
</dbReference>
<dbReference type="OrthoDB" id="10249888at2759"/>
<evidence type="ECO:0000313" key="14">
    <source>
        <dbReference type="Proteomes" id="UP000250140"/>
    </source>
</evidence>
<dbReference type="NCBIfam" id="TIGR02250">
    <property type="entry name" value="FCP1_euk"/>
    <property type="match status" value="1"/>
</dbReference>
<dbReference type="PANTHER" id="PTHR23081">
    <property type="entry name" value="RNA POLYMERASE II CTD PHOSPHATASE"/>
    <property type="match status" value="1"/>
</dbReference>
<keyword evidence="5 9" id="KW-0539">Nucleus</keyword>
<dbReference type="AlphaFoldDB" id="A0A8E2F768"/>
<organism evidence="13 14">
    <name type="scientific">Glonium stellatum</name>
    <dbReference type="NCBI Taxonomy" id="574774"/>
    <lineage>
        <taxon>Eukaryota</taxon>
        <taxon>Fungi</taxon>
        <taxon>Dikarya</taxon>
        <taxon>Ascomycota</taxon>
        <taxon>Pezizomycotina</taxon>
        <taxon>Dothideomycetes</taxon>
        <taxon>Pleosporomycetidae</taxon>
        <taxon>Gloniales</taxon>
        <taxon>Gloniaceae</taxon>
        <taxon>Glonium</taxon>
    </lineage>
</organism>
<dbReference type="SMART" id="SM00292">
    <property type="entry name" value="BRCT"/>
    <property type="match status" value="1"/>
</dbReference>
<dbReference type="GO" id="GO:0005634">
    <property type="term" value="C:nucleus"/>
    <property type="evidence" value="ECO:0007669"/>
    <property type="project" value="UniProtKB-SubCell"/>
</dbReference>
<dbReference type="EC" id="3.1.3.16" evidence="2 9"/>
<feature type="region of interest" description="Disordered" evidence="10">
    <location>
        <begin position="619"/>
        <end position="802"/>
    </location>
</feature>
<dbReference type="Gene3D" id="1.10.287.10">
    <property type="entry name" value="S15/NS1, RNA-binding"/>
    <property type="match status" value="1"/>
</dbReference>
<dbReference type="InterPro" id="IPR011947">
    <property type="entry name" value="FCP1_euk"/>
</dbReference>
<protein>
    <recommendedName>
        <fullName evidence="6 9">RNA polymerase II subunit A C-terminal domain phosphatase</fullName>
        <ecNumber evidence="2 9">3.1.3.16</ecNumber>
    </recommendedName>
</protein>
<comment type="catalytic activity">
    <reaction evidence="8 9">
        <text>O-phospho-L-threonyl-[protein] + H2O = L-threonyl-[protein] + phosphate</text>
        <dbReference type="Rhea" id="RHEA:47004"/>
        <dbReference type="Rhea" id="RHEA-COMP:11060"/>
        <dbReference type="Rhea" id="RHEA-COMP:11605"/>
        <dbReference type="ChEBI" id="CHEBI:15377"/>
        <dbReference type="ChEBI" id="CHEBI:30013"/>
        <dbReference type="ChEBI" id="CHEBI:43474"/>
        <dbReference type="ChEBI" id="CHEBI:61977"/>
        <dbReference type="EC" id="3.1.3.16"/>
    </reaction>
</comment>
<dbReference type="SMART" id="SM00577">
    <property type="entry name" value="CPDc"/>
    <property type="match status" value="1"/>
</dbReference>
<dbReference type="Proteomes" id="UP000250140">
    <property type="component" value="Unassembled WGS sequence"/>
</dbReference>
<dbReference type="Pfam" id="PF03031">
    <property type="entry name" value="NIF"/>
    <property type="match status" value="1"/>
</dbReference>